<dbReference type="EMBL" id="BARS01024959">
    <property type="protein sequence ID" value="GAG13168.1"/>
    <property type="molecule type" value="Genomic_DNA"/>
</dbReference>
<evidence type="ECO:0000256" key="8">
    <source>
        <dbReference type="ARBA" id="ARBA00047683"/>
    </source>
</evidence>
<proteinExistence type="predicted"/>
<dbReference type="Gene3D" id="3.60.120.10">
    <property type="entry name" value="Anthranilate synthase"/>
    <property type="match status" value="1"/>
</dbReference>
<comment type="caution">
    <text evidence="11">The sequence shown here is derived from an EMBL/GenBank/DDBJ whole genome shotgun (WGS) entry which is preliminary data.</text>
</comment>
<keyword evidence="6" id="KW-0456">Lyase</keyword>
<dbReference type="GO" id="GO:0004049">
    <property type="term" value="F:anthranilate synthase activity"/>
    <property type="evidence" value="ECO:0007669"/>
    <property type="project" value="UniProtKB-EC"/>
</dbReference>
<evidence type="ECO:0000256" key="1">
    <source>
        <dbReference type="ARBA" id="ARBA00001946"/>
    </source>
</evidence>
<dbReference type="AlphaFoldDB" id="X0VL01"/>
<evidence type="ECO:0000256" key="5">
    <source>
        <dbReference type="ARBA" id="ARBA00022842"/>
    </source>
</evidence>
<evidence type="ECO:0000256" key="4">
    <source>
        <dbReference type="ARBA" id="ARBA00022723"/>
    </source>
</evidence>
<feature type="domain" description="Anthranilate synthase component I N-terminal" evidence="10">
    <location>
        <begin position="7"/>
        <end position="145"/>
    </location>
</feature>
<comment type="function">
    <text evidence="7">Part of a heterotetrameric complex that catalyzes the two-step biosynthesis of anthranilate, an intermediate in the biosynthesis of L-tryptophan. In the first step, the glutamine-binding beta subunit (TrpG) of anthranilate synthase (AS) provides the glutamine amidotransferase activity which generates ammonia as a substrate that, along with chorismate, is used in the second step, catalyzed by the large alpha subunit of AS (TrpE) to produce anthranilate. In the absence of TrpG, TrpE can synthesize anthranilate directly from chorismate and high concentrations of ammonia.</text>
</comment>
<evidence type="ECO:0000256" key="2">
    <source>
        <dbReference type="ARBA" id="ARBA00011575"/>
    </source>
</evidence>
<keyword evidence="4" id="KW-0479">Metal-binding</keyword>
<dbReference type="Pfam" id="PF04715">
    <property type="entry name" value="Anth_synt_I_N"/>
    <property type="match status" value="1"/>
</dbReference>
<dbReference type="InterPro" id="IPR015890">
    <property type="entry name" value="Chorismate_C"/>
</dbReference>
<protein>
    <recommendedName>
        <fullName evidence="3">Anthranilate synthase component 1</fullName>
    </recommendedName>
</protein>
<accession>X0VL01</accession>
<dbReference type="PANTHER" id="PTHR11236:SF48">
    <property type="entry name" value="ISOCHORISMATE SYNTHASE MENF"/>
    <property type="match status" value="1"/>
</dbReference>
<evidence type="ECO:0000259" key="10">
    <source>
        <dbReference type="Pfam" id="PF04715"/>
    </source>
</evidence>
<comment type="catalytic activity">
    <reaction evidence="8">
        <text>chorismate + L-glutamine = anthranilate + pyruvate + L-glutamate + H(+)</text>
        <dbReference type="Rhea" id="RHEA:21732"/>
        <dbReference type="ChEBI" id="CHEBI:15361"/>
        <dbReference type="ChEBI" id="CHEBI:15378"/>
        <dbReference type="ChEBI" id="CHEBI:16567"/>
        <dbReference type="ChEBI" id="CHEBI:29748"/>
        <dbReference type="ChEBI" id="CHEBI:29985"/>
        <dbReference type="ChEBI" id="CHEBI:58359"/>
        <dbReference type="EC" id="4.1.3.27"/>
    </reaction>
</comment>
<name>X0VL01_9ZZZZ</name>
<keyword evidence="5" id="KW-0460">Magnesium</keyword>
<dbReference type="InterPro" id="IPR006805">
    <property type="entry name" value="Anth_synth_I_N"/>
</dbReference>
<dbReference type="InterPro" id="IPR019999">
    <property type="entry name" value="Anth_synth_I-like"/>
</dbReference>
<dbReference type="GO" id="GO:0046872">
    <property type="term" value="F:metal ion binding"/>
    <property type="evidence" value="ECO:0007669"/>
    <property type="project" value="UniProtKB-KW"/>
</dbReference>
<comment type="subunit">
    <text evidence="2">Heterotetramer consisting of two non-identical subunits: a beta subunit (TrpG) and a large alpha subunit (TrpE).</text>
</comment>
<feature type="domain" description="Chorismate-utilising enzyme C-terminal" evidence="9">
    <location>
        <begin position="206"/>
        <end position="268"/>
    </location>
</feature>
<reference evidence="11" key="1">
    <citation type="journal article" date="2014" name="Front. Microbiol.">
        <title>High frequency of phylogenetically diverse reductive dehalogenase-homologous genes in deep subseafloor sedimentary metagenomes.</title>
        <authorList>
            <person name="Kawai M."/>
            <person name="Futagami T."/>
            <person name="Toyoda A."/>
            <person name="Takaki Y."/>
            <person name="Nishi S."/>
            <person name="Hori S."/>
            <person name="Arai W."/>
            <person name="Tsubouchi T."/>
            <person name="Morono Y."/>
            <person name="Uchiyama I."/>
            <person name="Ito T."/>
            <person name="Fujiyama A."/>
            <person name="Inagaki F."/>
            <person name="Takami H."/>
        </authorList>
    </citation>
    <scope>NUCLEOTIDE SEQUENCE</scope>
    <source>
        <strain evidence="11">Expedition CK06-06</strain>
    </source>
</reference>
<comment type="cofactor">
    <cofactor evidence="1">
        <name>Mg(2+)</name>
        <dbReference type="ChEBI" id="CHEBI:18420"/>
    </cofactor>
</comment>
<feature type="non-terminal residue" evidence="11">
    <location>
        <position position="268"/>
    </location>
</feature>
<dbReference type="SUPFAM" id="SSF56322">
    <property type="entry name" value="ADC synthase"/>
    <property type="match status" value="1"/>
</dbReference>
<gene>
    <name evidence="11" type="ORF">S01H1_39532</name>
</gene>
<evidence type="ECO:0000259" key="9">
    <source>
        <dbReference type="Pfam" id="PF00425"/>
    </source>
</evidence>
<evidence type="ECO:0000256" key="6">
    <source>
        <dbReference type="ARBA" id="ARBA00023239"/>
    </source>
</evidence>
<dbReference type="InterPro" id="IPR005801">
    <property type="entry name" value="ADC_synthase"/>
</dbReference>
<feature type="non-terminal residue" evidence="11">
    <location>
        <position position="1"/>
    </location>
</feature>
<evidence type="ECO:0000256" key="7">
    <source>
        <dbReference type="ARBA" id="ARBA00025634"/>
    </source>
</evidence>
<dbReference type="Pfam" id="PF00425">
    <property type="entry name" value="Chorismate_bind"/>
    <property type="match status" value="1"/>
</dbReference>
<organism evidence="11">
    <name type="scientific">marine sediment metagenome</name>
    <dbReference type="NCBI Taxonomy" id="412755"/>
    <lineage>
        <taxon>unclassified sequences</taxon>
        <taxon>metagenomes</taxon>
        <taxon>ecological metagenomes</taxon>
    </lineage>
</organism>
<sequence length="268" mass="29174">YRHVMADSLTPVVAFRKLAEDSSHAFLFESVTGGEKLARYSFMGCDPFSMLKARGSSISVLDDAGKERQETGDPFEAVREMVGRYRSAETSLPRLAAGGAVGYIGYDAVRHVENLPSPPPDVLGLPDVYLCFYDTMLVIDHINNAAKIVCGVRIGSGGLEQAYKDACSKVDQVASKLVSPSPVSAPDIVIEGDPNVPFSSNFEAGRFQEAVTASKEYISAGDIIQVVLSQRLTMESPPDPFSVYRSLRMINPSPYMFHLRMDDAHLVG</sequence>
<evidence type="ECO:0000313" key="11">
    <source>
        <dbReference type="EMBL" id="GAG13168.1"/>
    </source>
</evidence>
<dbReference type="PANTHER" id="PTHR11236">
    <property type="entry name" value="AMINOBENZOATE/ANTHRANILATE SYNTHASE"/>
    <property type="match status" value="1"/>
</dbReference>
<evidence type="ECO:0000256" key="3">
    <source>
        <dbReference type="ARBA" id="ARBA00020653"/>
    </source>
</evidence>
<dbReference type="GO" id="GO:0000162">
    <property type="term" value="P:L-tryptophan biosynthetic process"/>
    <property type="evidence" value="ECO:0007669"/>
    <property type="project" value="TreeGrafter"/>
</dbReference>